<dbReference type="Pfam" id="PF08668">
    <property type="entry name" value="HDOD"/>
    <property type="match status" value="1"/>
</dbReference>
<dbReference type="PANTHER" id="PTHR33525:SF4">
    <property type="entry name" value="CYCLIC DI-GMP PHOSPHODIESTERASE CDGJ"/>
    <property type="match status" value="1"/>
</dbReference>
<reference evidence="2 3" key="3">
    <citation type="submission" date="2021-02" db="EMBL/GenBank/DDBJ databases">
        <authorList>
            <person name="Merkel A.Y."/>
        </authorList>
    </citation>
    <scope>NUCLEOTIDE SEQUENCE [LARGE SCALE GENOMIC DNA]</scope>
    <source>
        <strain evidence="2 3">T05b</strain>
    </source>
</reference>
<keyword evidence="3" id="KW-1185">Reference proteome</keyword>
<evidence type="ECO:0000313" key="2">
    <source>
        <dbReference type="EMBL" id="MBN2963800.1"/>
    </source>
</evidence>
<name>A0ABS2WQE4_9BACT</name>
<protein>
    <submittedName>
        <fullName evidence="2">HDOD domain-containing protein</fullName>
    </submittedName>
</protein>
<dbReference type="InterPro" id="IPR013976">
    <property type="entry name" value="HDOD"/>
</dbReference>
<dbReference type="InterPro" id="IPR052340">
    <property type="entry name" value="RNase_Y/CdgJ"/>
</dbReference>
<organism evidence="2 3">
    <name type="scientific">Sulfurospirillum tamanense</name>
    <dbReference type="NCBI Taxonomy" id="2813362"/>
    <lineage>
        <taxon>Bacteria</taxon>
        <taxon>Pseudomonadati</taxon>
        <taxon>Campylobacterota</taxon>
        <taxon>Epsilonproteobacteria</taxon>
        <taxon>Campylobacterales</taxon>
        <taxon>Sulfurospirillaceae</taxon>
        <taxon>Sulfurospirillum</taxon>
    </lineage>
</organism>
<comment type="caution">
    <text evidence="2">The sequence shown here is derived from an EMBL/GenBank/DDBJ whole genome shotgun (WGS) entry which is preliminary data.</text>
</comment>
<dbReference type="PANTHER" id="PTHR33525">
    <property type="match status" value="1"/>
</dbReference>
<dbReference type="Proteomes" id="UP000703590">
    <property type="component" value="Unassembled WGS sequence"/>
</dbReference>
<dbReference type="PROSITE" id="PS51833">
    <property type="entry name" value="HDOD"/>
    <property type="match status" value="1"/>
</dbReference>
<reference evidence="3" key="2">
    <citation type="submission" date="2021-02" db="EMBL/GenBank/DDBJ databases">
        <title>Sulfurospirillum tamanensis sp. nov.</title>
        <authorList>
            <person name="Merkel A.Y."/>
        </authorList>
    </citation>
    <scope>NUCLEOTIDE SEQUENCE [LARGE SCALE GENOMIC DNA]</scope>
    <source>
        <strain evidence="3">T05b</strain>
    </source>
</reference>
<feature type="domain" description="HDOD" evidence="1">
    <location>
        <begin position="12"/>
        <end position="212"/>
    </location>
</feature>
<evidence type="ECO:0000259" key="1">
    <source>
        <dbReference type="PROSITE" id="PS51833"/>
    </source>
</evidence>
<accession>A0ABS2WQE4</accession>
<sequence length="270" mass="29952">MDETILKKIKSLPPLDDTILKIQRICTDKNSSLNDLVKVVESDPMLTANILKSSNSPLYGFSREIKNISHAISLFGMATVRGFALSSAIKQSMKINLTPYNITNGRFLEISTYQSALMFNWYTKVDRSLLDILLPASFLMEVGKVVLANVLMDKNTFEPFLAKIKTIRTLEELSVLERETHGITSEEVTAKIFEQWNLEAELGEAIRFSSNASNAPSAIAPLARPLHVVKTTVNVFDQLSLTSTQNATALLDTYGFGLELFNEAAQKVTA</sequence>
<evidence type="ECO:0000313" key="3">
    <source>
        <dbReference type="Proteomes" id="UP000703590"/>
    </source>
</evidence>
<reference evidence="2 3" key="1">
    <citation type="submission" date="2021-02" db="EMBL/GenBank/DDBJ databases">
        <title>Sulfurospirillum tamanensis sp. nov.</title>
        <authorList>
            <person name="Frolova A."/>
            <person name="Merkel A."/>
            <person name="Slobodkin A."/>
        </authorList>
    </citation>
    <scope>NUCLEOTIDE SEQUENCE [LARGE SCALE GENOMIC DNA]</scope>
    <source>
        <strain evidence="2 3">T05b</strain>
    </source>
</reference>
<dbReference type="EMBL" id="JAFHKK010000004">
    <property type="protein sequence ID" value="MBN2963800.1"/>
    <property type="molecule type" value="Genomic_DNA"/>
</dbReference>
<dbReference type="Gene3D" id="1.10.3210.10">
    <property type="entry name" value="Hypothetical protein af1432"/>
    <property type="match status" value="1"/>
</dbReference>
<dbReference type="SUPFAM" id="SSF109604">
    <property type="entry name" value="HD-domain/PDEase-like"/>
    <property type="match status" value="1"/>
</dbReference>
<gene>
    <name evidence="2" type="ORF">JWV37_03315</name>
</gene>
<dbReference type="RefSeq" id="WP_205458259.1">
    <property type="nucleotide sequence ID" value="NZ_JAFHKK010000004.1"/>
</dbReference>
<proteinExistence type="predicted"/>